<protein>
    <submittedName>
        <fullName evidence="1">Uncharacterized protein</fullName>
    </submittedName>
</protein>
<name>A0A4R3I8Y4_9GAMM</name>
<reference evidence="1 2" key="1">
    <citation type="submission" date="2019-03" db="EMBL/GenBank/DDBJ databases">
        <title>Genomic Encyclopedia of Archaeal and Bacterial Type Strains, Phase II (KMG-II): from individual species to whole genera.</title>
        <authorList>
            <person name="Goeker M."/>
        </authorList>
    </citation>
    <scope>NUCLEOTIDE SEQUENCE [LARGE SCALE GENOMIC DNA]</scope>
    <source>
        <strain evidence="1 2">DSM 15388</strain>
    </source>
</reference>
<evidence type="ECO:0000313" key="1">
    <source>
        <dbReference type="EMBL" id="TCS41779.1"/>
    </source>
</evidence>
<dbReference type="EMBL" id="SLZR01000005">
    <property type="protein sequence ID" value="TCS41779.1"/>
    <property type="molecule type" value="Genomic_DNA"/>
</dbReference>
<dbReference type="Proteomes" id="UP000295793">
    <property type="component" value="Unassembled WGS sequence"/>
</dbReference>
<sequence>MRERIEKLVAWGEKNGLEIDKDLFDIEAYEADIKNGYPVDHVFEEDLGCALREVGVGFELEQGVCPSDYLPEIVKSCFSLVKDAEIQNISVDSSDDWESASVQLTLEGAAESITIENVDNSDWIPDELWIALKKFSEEKLPKVLFPLRAGETVNVIYLPSSEVAVLNELI</sequence>
<gene>
    <name evidence="1" type="ORF">BCF53_105207</name>
</gene>
<accession>A0A4R3I8Y4</accession>
<proteinExistence type="predicted"/>
<comment type="caution">
    <text evidence="1">The sequence shown here is derived from an EMBL/GenBank/DDBJ whole genome shotgun (WGS) entry which is preliminary data.</text>
</comment>
<organism evidence="1 2">
    <name type="scientific">Reinekea marinisedimentorum</name>
    <dbReference type="NCBI Taxonomy" id="230495"/>
    <lineage>
        <taxon>Bacteria</taxon>
        <taxon>Pseudomonadati</taxon>
        <taxon>Pseudomonadota</taxon>
        <taxon>Gammaproteobacteria</taxon>
        <taxon>Oceanospirillales</taxon>
        <taxon>Saccharospirillaceae</taxon>
        <taxon>Reinekea</taxon>
    </lineage>
</organism>
<keyword evidence="2" id="KW-1185">Reference proteome</keyword>
<dbReference type="AlphaFoldDB" id="A0A4R3I8Y4"/>
<evidence type="ECO:0000313" key="2">
    <source>
        <dbReference type="Proteomes" id="UP000295793"/>
    </source>
</evidence>
<dbReference type="RefSeq" id="WP_132701232.1">
    <property type="nucleotide sequence ID" value="NZ_SLZR01000005.1"/>
</dbReference>